<evidence type="ECO:0000313" key="2">
    <source>
        <dbReference type="Proteomes" id="UP000615446"/>
    </source>
</evidence>
<evidence type="ECO:0000313" key="1">
    <source>
        <dbReference type="EMBL" id="GES91733.1"/>
    </source>
</evidence>
<sequence length="84" mass="9898">MLEDGISTECMTNLLINRIDRRNIFPPLRNVYKEVKRSGFCCNLRVISKATSILWSRATREEKSVYKRLCDDIADTYFIIKSYN</sequence>
<protein>
    <submittedName>
        <fullName evidence="1">Uncharacterized protein</fullName>
    </submittedName>
</protein>
<dbReference type="EMBL" id="BLAL01000206">
    <property type="protein sequence ID" value="GES91733.1"/>
    <property type="molecule type" value="Genomic_DNA"/>
</dbReference>
<comment type="caution">
    <text evidence="1">The sequence shown here is derived from an EMBL/GenBank/DDBJ whole genome shotgun (WGS) entry which is preliminary data.</text>
</comment>
<proteinExistence type="predicted"/>
<gene>
    <name evidence="1" type="ORF">RCL2_001853700</name>
</gene>
<dbReference type="OrthoDB" id="6247875at2759"/>
<dbReference type="AlphaFoldDB" id="A0A8H3LN45"/>
<reference evidence="1" key="1">
    <citation type="submission" date="2019-10" db="EMBL/GenBank/DDBJ databases">
        <title>Conservation and host-specific expression of non-tandemly repeated heterogenous ribosome RNA gene in arbuscular mycorrhizal fungi.</title>
        <authorList>
            <person name="Maeda T."/>
            <person name="Kobayashi Y."/>
            <person name="Nakagawa T."/>
            <person name="Ezawa T."/>
            <person name="Yamaguchi K."/>
            <person name="Bino T."/>
            <person name="Nishimoto Y."/>
            <person name="Shigenobu S."/>
            <person name="Kawaguchi M."/>
        </authorList>
    </citation>
    <scope>NUCLEOTIDE SEQUENCE</scope>
    <source>
        <strain evidence="1">HR1</strain>
    </source>
</reference>
<dbReference type="Proteomes" id="UP000615446">
    <property type="component" value="Unassembled WGS sequence"/>
</dbReference>
<accession>A0A8H3LN45</accession>
<name>A0A8H3LN45_9GLOM</name>
<organism evidence="1 2">
    <name type="scientific">Rhizophagus clarus</name>
    <dbReference type="NCBI Taxonomy" id="94130"/>
    <lineage>
        <taxon>Eukaryota</taxon>
        <taxon>Fungi</taxon>
        <taxon>Fungi incertae sedis</taxon>
        <taxon>Mucoromycota</taxon>
        <taxon>Glomeromycotina</taxon>
        <taxon>Glomeromycetes</taxon>
        <taxon>Glomerales</taxon>
        <taxon>Glomeraceae</taxon>
        <taxon>Rhizophagus</taxon>
    </lineage>
</organism>